<keyword evidence="2" id="KW-1185">Reference proteome</keyword>
<name>A0A158HWW5_9BURK</name>
<reference evidence="1" key="1">
    <citation type="submission" date="2016-01" db="EMBL/GenBank/DDBJ databases">
        <authorList>
            <person name="Peeters C."/>
        </authorList>
    </citation>
    <scope>NUCLEOTIDE SEQUENCE [LARGE SCALE GENOMIC DNA]</scope>
    <source>
        <strain evidence="1">LMG 22940</strain>
    </source>
</reference>
<dbReference type="AlphaFoldDB" id="A0A158HWW5"/>
<dbReference type="RefSeq" id="WP_087644570.1">
    <property type="nucleotide sequence ID" value="NZ_FCON02000020.1"/>
</dbReference>
<sequence length="121" mass="13646">MLAVHERDDMRFHGRLPGAERGPTARKVTRIRWVNHELEADAAGSLWRLAVRLGFDDVQARRVALKHAGMAGWGFAGLDSGVRSPLFKASTESDQAFEMGRTLFFALDHLLTARREEEICR</sequence>
<gene>
    <name evidence="1" type="ORF">AWB68_02405</name>
</gene>
<dbReference type="EMBL" id="FCON02000020">
    <property type="protein sequence ID" value="SAL48818.1"/>
    <property type="molecule type" value="Genomic_DNA"/>
</dbReference>
<dbReference type="Proteomes" id="UP000054770">
    <property type="component" value="Unassembled WGS sequence"/>
</dbReference>
<evidence type="ECO:0000313" key="1">
    <source>
        <dbReference type="EMBL" id="SAL48818.1"/>
    </source>
</evidence>
<evidence type="ECO:0000313" key="2">
    <source>
        <dbReference type="Proteomes" id="UP000054770"/>
    </source>
</evidence>
<proteinExistence type="predicted"/>
<comment type="caution">
    <text evidence="1">The sequence shown here is derived from an EMBL/GenBank/DDBJ whole genome shotgun (WGS) entry which is preliminary data.</text>
</comment>
<accession>A0A158HWW5</accession>
<organism evidence="1 2">
    <name type="scientific">Caballeronia choica</name>
    <dbReference type="NCBI Taxonomy" id="326476"/>
    <lineage>
        <taxon>Bacteria</taxon>
        <taxon>Pseudomonadati</taxon>
        <taxon>Pseudomonadota</taxon>
        <taxon>Betaproteobacteria</taxon>
        <taxon>Burkholderiales</taxon>
        <taxon>Burkholderiaceae</taxon>
        <taxon>Caballeronia</taxon>
    </lineage>
</organism>
<protein>
    <submittedName>
        <fullName evidence="1">Uncharacterized protein</fullName>
    </submittedName>
</protein>